<organism evidence="3 4">
    <name type="scientific">Trichophyton rubrum</name>
    <name type="common">Athlete's foot fungus</name>
    <name type="synonym">Epidermophyton rubrum</name>
    <dbReference type="NCBI Taxonomy" id="5551"/>
    <lineage>
        <taxon>Eukaryota</taxon>
        <taxon>Fungi</taxon>
        <taxon>Dikarya</taxon>
        <taxon>Ascomycota</taxon>
        <taxon>Pezizomycotina</taxon>
        <taxon>Eurotiomycetes</taxon>
        <taxon>Eurotiomycetidae</taxon>
        <taxon>Onygenales</taxon>
        <taxon>Arthrodermataceae</taxon>
        <taxon>Trichophyton</taxon>
    </lineage>
</organism>
<feature type="region of interest" description="Disordered" evidence="1">
    <location>
        <begin position="242"/>
        <end position="407"/>
    </location>
</feature>
<dbReference type="Pfam" id="PF15159">
    <property type="entry name" value="PIG-Y"/>
    <property type="match status" value="1"/>
</dbReference>
<keyword evidence="2" id="KW-0472">Membrane</keyword>
<gene>
    <name evidence="3" type="ORF">A7C99_4187</name>
</gene>
<keyword evidence="2" id="KW-0812">Transmembrane</keyword>
<protein>
    <submittedName>
        <fullName evidence="3">Uncharacterized protein</fullName>
    </submittedName>
</protein>
<feature type="transmembrane region" description="Helical" evidence="2">
    <location>
        <begin position="470"/>
        <end position="498"/>
    </location>
</feature>
<accession>A0A178EXB8</accession>
<evidence type="ECO:0000256" key="1">
    <source>
        <dbReference type="SAM" id="MobiDB-lite"/>
    </source>
</evidence>
<feature type="transmembrane region" description="Helical" evidence="2">
    <location>
        <begin position="518"/>
        <end position="542"/>
    </location>
</feature>
<evidence type="ECO:0000313" key="4">
    <source>
        <dbReference type="Proteomes" id="UP000243015"/>
    </source>
</evidence>
<dbReference type="VEuPathDB" id="FungiDB:TERG_05179"/>
<dbReference type="AlphaFoldDB" id="A0A178EXB8"/>
<feature type="compositionally biased region" description="Acidic residues" evidence="1">
    <location>
        <begin position="155"/>
        <end position="167"/>
    </location>
</feature>
<dbReference type="Proteomes" id="UP000243015">
    <property type="component" value="Unassembled WGS sequence"/>
</dbReference>
<feature type="compositionally biased region" description="Low complexity" evidence="1">
    <location>
        <begin position="318"/>
        <end position="341"/>
    </location>
</feature>
<feature type="compositionally biased region" description="Polar residues" evidence="1">
    <location>
        <begin position="342"/>
        <end position="368"/>
    </location>
</feature>
<feature type="compositionally biased region" description="Low complexity" evidence="1">
    <location>
        <begin position="391"/>
        <end position="402"/>
    </location>
</feature>
<keyword evidence="2" id="KW-1133">Transmembrane helix</keyword>
<evidence type="ECO:0000313" key="3">
    <source>
        <dbReference type="EMBL" id="OAL64752.1"/>
    </source>
</evidence>
<reference evidence="3 4" key="1">
    <citation type="submission" date="2016-05" db="EMBL/GenBank/DDBJ databases">
        <title>Genome sequencing of Trichophyton rubrum CMCC(F)T1i isolated from hair.</title>
        <authorList>
            <person name="Zhan P."/>
            <person name="Tao Y."/>
            <person name="Liu W."/>
        </authorList>
    </citation>
    <scope>NUCLEOTIDE SEQUENCE [LARGE SCALE GENOMIC DNA]</scope>
    <source>
        <strain evidence="4">CMCC(F)T1i</strain>
    </source>
</reference>
<dbReference type="InterPro" id="IPR029164">
    <property type="entry name" value="PIG-Y"/>
</dbReference>
<dbReference type="PANTHER" id="PTHR39400">
    <property type="entry name" value="YALI0E29227P"/>
    <property type="match status" value="1"/>
</dbReference>
<name>A0A178EXB8_TRIRU</name>
<dbReference type="EMBL" id="LHPM01000015">
    <property type="protein sequence ID" value="OAL64752.1"/>
    <property type="molecule type" value="Genomic_DNA"/>
</dbReference>
<proteinExistence type="predicted"/>
<evidence type="ECO:0000256" key="2">
    <source>
        <dbReference type="SAM" id="Phobius"/>
    </source>
</evidence>
<dbReference type="OrthoDB" id="2157498at2759"/>
<comment type="caution">
    <text evidence="3">The sequence shown here is derived from an EMBL/GenBank/DDBJ whole genome shotgun (WGS) entry which is preliminary data.</text>
</comment>
<dbReference type="PANTHER" id="PTHR39400:SF1">
    <property type="entry name" value="PIG-P DOMAIN-CONTAINING PROTEIN"/>
    <property type="match status" value="1"/>
</dbReference>
<sequence length="557" mass="61171">MRAYTSIHLSAFSQGNYQNKIKQATLPSLAIVLPTKLNFIELKRRQISPAEDDDVHPTPRYGSLDTSQFNNSLLITSIDVLLLRLLPLMGDGNAETRLDGAAGPRLGGSFAPANLPYHKRNSAGSTRLPSLLPSRFTFLRMNSANVTKNTHDKAEGEEEADGDEIDGGLDIMRTTGQQTGGQRLKVPDRAIASVLNQQRRKTRRRKGSLRKTALLGTGMLRMEGKERFASGGTTLKRATGIFLNQYDGPAETEGHKSREEEELEKDGDAGREAASVVTNDSKKLSRLQRQLSTSFDEGESTPRRYSHSSTLAADHESSSSASPSSWNRNQWKQQQQGQQLQHTPTNSGSFSNTAQVGQSSAANSVQDDGTTDDEDGLSLPRLNTSKHSRLSSKTSNSSISASPVLPPRRMPLTALQTTVSSSSDSFFKHSNTMAQISRSSSQRIRSPLATSNTAEITSTSEVWDYSETEWWGWIILIVTWLVFVVGMGSCLGVWSWAWDVGETPYAPPELEDDATLPIVGYYPALIVLTAVMAWVWVIVAWVGMKYFRHANISGDDT</sequence>
<feature type="region of interest" description="Disordered" evidence="1">
    <location>
        <begin position="148"/>
        <end position="167"/>
    </location>
</feature>